<dbReference type="EMBL" id="CAUYUJ010003425">
    <property type="protein sequence ID" value="CAK0805307.1"/>
    <property type="molecule type" value="Genomic_DNA"/>
</dbReference>
<feature type="compositionally biased region" description="Polar residues" evidence="1">
    <location>
        <begin position="55"/>
        <end position="64"/>
    </location>
</feature>
<feature type="compositionally biased region" description="Polar residues" evidence="1">
    <location>
        <begin position="33"/>
        <end position="47"/>
    </location>
</feature>
<organism evidence="3 4">
    <name type="scientific">Prorocentrum cordatum</name>
    <dbReference type="NCBI Taxonomy" id="2364126"/>
    <lineage>
        <taxon>Eukaryota</taxon>
        <taxon>Sar</taxon>
        <taxon>Alveolata</taxon>
        <taxon>Dinophyceae</taxon>
        <taxon>Prorocentrales</taxon>
        <taxon>Prorocentraceae</taxon>
        <taxon>Prorocentrum</taxon>
    </lineage>
</organism>
<feature type="chain" id="PRO_5047042272" description="Protein Churchill" evidence="2">
    <location>
        <begin position="22"/>
        <end position="234"/>
    </location>
</feature>
<accession>A0ABN9QH19</accession>
<keyword evidence="2" id="KW-0732">Signal</keyword>
<dbReference type="Proteomes" id="UP001189429">
    <property type="component" value="Unassembled WGS sequence"/>
</dbReference>
<protein>
    <recommendedName>
        <fullName evidence="5">Protein Churchill</fullName>
    </recommendedName>
</protein>
<feature type="region of interest" description="Disordered" evidence="1">
    <location>
        <begin position="33"/>
        <end position="65"/>
    </location>
</feature>
<keyword evidence="4" id="KW-1185">Reference proteome</keyword>
<evidence type="ECO:0000256" key="2">
    <source>
        <dbReference type="SAM" id="SignalP"/>
    </source>
</evidence>
<comment type="caution">
    <text evidence="3">The sequence shown here is derived from an EMBL/GenBank/DDBJ whole genome shotgun (WGS) entry which is preliminary data.</text>
</comment>
<sequence>MKKTWRTSLIALVSMATPGLASRLARPPLSSLISSMRSAGPPNTSIAKETRTAAADTSTGSKSVQDARLGGTACHCTCGHTVVWQREIFEGDVVSEKEYECEEVLCPAVSIPGLVASAECSYVEDVRELTGGTVCRCLCGDQVAWRDRAFYGDVVESREQQCLEEVCPVANPVPGLRFEAHCRFVPTLFQVRGVRPVAAPAARGGRGSAPPKRGGAVLLPALALAAALAAAPSA</sequence>
<proteinExistence type="predicted"/>
<gene>
    <name evidence="3" type="ORF">PCOR1329_LOCUS11841</name>
</gene>
<evidence type="ECO:0008006" key="5">
    <source>
        <dbReference type="Google" id="ProtNLM"/>
    </source>
</evidence>
<feature type="signal peptide" evidence="2">
    <location>
        <begin position="1"/>
        <end position="21"/>
    </location>
</feature>
<evidence type="ECO:0000313" key="3">
    <source>
        <dbReference type="EMBL" id="CAK0805307.1"/>
    </source>
</evidence>
<evidence type="ECO:0000313" key="4">
    <source>
        <dbReference type="Proteomes" id="UP001189429"/>
    </source>
</evidence>
<evidence type="ECO:0000256" key="1">
    <source>
        <dbReference type="SAM" id="MobiDB-lite"/>
    </source>
</evidence>
<reference evidence="3" key="1">
    <citation type="submission" date="2023-10" db="EMBL/GenBank/DDBJ databases">
        <authorList>
            <person name="Chen Y."/>
            <person name="Shah S."/>
            <person name="Dougan E. K."/>
            <person name="Thang M."/>
            <person name="Chan C."/>
        </authorList>
    </citation>
    <scope>NUCLEOTIDE SEQUENCE [LARGE SCALE GENOMIC DNA]</scope>
</reference>
<name>A0ABN9QH19_9DINO</name>